<dbReference type="RefSeq" id="WP_117681079.1">
    <property type="nucleotide sequence ID" value="NZ_JADMRS010000009.1"/>
</dbReference>
<evidence type="ECO:0000313" key="3">
    <source>
        <dbReference type="EMBL" id="RGL14614.1"/>
    </source>
</evidence>
<gene>
    <name evidence="3" type="ORF">DXC80_08905</name>
    <name evidence="2" type="ORF">GAP41_05100</name>
</gene>
<dbReference type="EMBL" id="QSRK01000010">
    <property type="protein sequence ID" value="RGL14614.1"/>
    <property type="molecule type" value="Genomic_DNA"/>
</dbReference>
<comment type="caution">
    <text evidence="3">The sequence shown here is derived from an EMBL/GenBank/DDBJ whole genome shotgun (WGS) entry which is preliminary data.</text>
</comment>
<dbReference type="PANTHER" id="PTHR22916:SF3">
    <property type="entry name" value="UDP-GLCNAC:BETAGAL BETA-1,3-N-ACETYLGLUCOSAMINYLTRANSFERASE-LIKE PROTEIN 1"/>
    <property type="match status" value="1"/>
</dbReference>
<dbReference type="SUPFAM" id="SSF53448">
    <property type="entry name" value="Nucleotide-diphospho-sugar transferases"/>
    <property type="match status" value="1"/>
</dbReference>
<dbReference type="InterPro" id="IPR029044">
    <property type="entry name" value="Nucleotide-diphossugar_trans"/>
</dbReference>
<dbReference type="Proteomes" id="UP000260795">
    <property type="component" value="Unassembled WGS sequence"/>
</dbReference>
<dbReference type="Pfam" id="PF00535">
    <property type="entry name" value="Glycos_transf_2"/>
    <property type="match status" value="1"/>
</dbReference>
<accession>A0A3E4R4M4</accession>
<reference evidence="3 4" key="1">
    <citation type="submission" date="2018-08" db="EMBL/GenBank/DDBJ databases">
        <title>A genome reference for cultivated species of the human gut microbiota.</title>
        <authorList>
            <person name="Zou Y."/>
            <person name="Xue W."/>
            <person name="Luo G."/>
        </authorList>
    </citation>
    <scope>NUCLEOTIDE SEQUENCE [LARGE SCALE GENOMIC DNA]</scope>
    <source>
        <strain evidence="3 4">TF08-13</strain>
    </source>
</reference>
<dbReference type="EMBL" id="WCTM01000002">
    <property type="protein sequence ID" value="KAB4245643.1"/>
    <property type="molecule type" value="Genomic_DNA"/>
</dbReference>
<feature type="domain" description="Glycosyltransferase 2-like" evidence="1">
    <location>
        <begin position="6"/>
        <end position="122"/>
    </location>
</feature>
<dbReference type="PANTHER" id="PTHR22916">
    <property type="entry name" value="GLYCOSYLTRANSFERASE"/>
    <property type="match status" value="1"/>
</dbReference>
<dbReference type="InterPro" id="IPR001173">
    <property type="entry name" value="Glyco_trans_2-like"/>
</dbReference>
<name>A0A3E4R4M4_BACUN</name>
<dbReference type="GO" id="GO:0016758">
    <property type="term" value="F:hexosyltransferase activity"/>
    <property type="evidence" value="ECO:0007669"/>
    <property type="project" value="UniProtKB-ARBA"/>
</dbReference>
<dbReference type="Proteomes" id="UP000431575">
    <property type="component" value="Unassembled WGS sequence"/>
</dbReference>
<reference evidence="2 5" key="2">
    <citation type="journal article" date="2019" name="Nat. Med.">
        <title>A library of human gut bacterial isolates paired with longitudinal multiomics data enables mechanistic microbiome research.</title>
        <authorList>
            <person name="Poyet M."/>
            <person name="Groussin M."/>
            <person name="Gibbons S.M."/>
            <person name="Avila-Pacheco J."/>
            <person name="Jiang X."/>
            <person name="Kearney S.M."/>
            <person name="Perrotta A.R."/>
            <person name="Berdy B."/>
            <person name="Zhao S."/>
            <person name="Lieberman T.D."/>
            <person name="Swanson P.K."/>
            <person name="Smith M."/>
            <person name="Roesemann S."/>
            <person name="Alexander J.E."/>
            <person name="Rich S.A."/>
            <person name="Livny J."/>
            <person name="Vlamakis H."/>
            <person name="Clish C."/>
            <person name="Bullock K."/>
            <person name="Deik A."/>
            <person name="Scott J."/>
            <person name="Pierce K.A."/>
            <person name="Xavier R.J."/>
            <person name="Alm E.J."/>
        </authorList>
    </citation>
    <scope>NUCLEOTIDE SEQUENCE [LARGE SCALE GENOMIC DNA]</scope>
    <source>
        <strain evidence="2 5">BIOML-A6</strain>
    </source>
</reference>
<sequence>MKPLVSIICITYNQAEYLSSCLDSIFSQQVDFQVELIIHDDASTDSTTEIISQYIKKCPFQIKTILQKENQYSKGIDIFSKYIYPKVEGKYIAICEGDDYWTDSRKLSIQIKMLEANQSFSATAHQSTVIYEKENREHLFCLLRKNIIKMDDVMGNRIFHTASFVFRSDIIPLLSIDIIPFAYDRFLFLVCSFYGDIYYFYDNMCVYRKSEIGITSHITYQIHKRDLFVPKKLKEINSNFPYYRYMAYVNKAMLSSVDISLWNYICHSVTFLFYSFSYFPRNIMDIYRWGYLTVWWMTKGRKFRMK</sequence>
<evidence type="ECO:0000313" key="5">
    <source>
        <dbReference type="Proteomes" id="UP000431575"/>
    </source>
</evidence>
<dbReference type="AlphaFoldDB" id="A0A3E4R4M4"/>
<proteinExistence type="predicted"/>
<evidence type="ECO:0000313" key="2">
    <source>
        <dbReference type="EMBL" id="KAB4245643.1"/>
    </source>
</evidence>
<organism evidence="3 4">
    <name type="scientific">Bacteroides uniformis</name>
    <dbReference type="NCBI Taxonomy" id="820"/>
    <lineage>
        <taxon>Bacteria</taxon>
        <taxon>Pseudomonadati</taxon>
        <taxon>Bacteroidota</taxon>
        <taxon>Bacteroidia</taxon>
        <taxon>Bacteroidales</taxon>
        <taxon>Bacteroidaceae</taxon>
        <taxon>Bacteroides</taxon>
    </lineage>
</organism>
<evidence type="ECO:0000259" key="1">
    <source>
        <dbReference type="Pfam" id="PF00535"/>
    </source>
</evidence>
<protein>
    <submittedName>
        <fullName evidence="3">Glycosyltransferase</fullName>
    </submittedName>
</protein>
<evidence type="ECO:0000313" key="4">
    <source>
        <dbReference type="Proteomes" id="UP000260795"/>
    </source>
</evidence>
<keyword evidence="3" id="KW-0808">Transferase</keyword>
<dbReference type="Gene3D" id="3.90.550.10">
    <property type="entry name" value="Spore Coat Polysaccharide Biosynthesis Protein SpsA, Chain A"/>
    <property type="match status" value="1"/>
</dbReference>